<accession>A0AAD9G078</accession>
<sequence>MVRRRRQVIHASDVNSAKEYLRERLEHPAPFVGEDGDPYWGPSVVCAATTWEDFKRWLNVNEGRLKRWDFEPLNDGTNRGRVVVYSLPSFVHENASDEIRSSITTQIQIAGNNVPLGHTVRDGL</sequence>
<reference evidence="1" key="1">
    <citation type="submission" date="2023-08" db="EMBL/GenBank/DDBJ databases">
        <title>Reference Genome Resource for the Citrus Pathogen Phytophthora citrophthora.</title>
        <authorList>
            <person name="Moller H."/>
            <person name="Coetzee B."/>
            <person name="Rose L.J."/>
            <person name="Van Niekerk J.M."/>
        </authorList>
    </citation>
    <scope>NUCLEOTIDE SEQUENCE</scope>
    <source>
        <strain evidence="1">STE-U-9442</strain>
    </source>
</reference>
<name>A0AAD9G078_9STRA</name>
<dbReference type="AlphaFoldDB" id="A0AAD9G078"/>
<protein>
    <submittedName>
        <fullName evidence="1">Uncharacterized protein</fullName>
    </submittedName>
</protein>
<keyword evidence="2" id="KW-1185">Reference proteome</keyword>
<organism evidence="1 2">
    <name type="scientific">Phytophthora citrophthora</name>
    <dbReference type="NCBI Taxonomy" id="4793"/>
    <lineage>
        <taxon>Eukaryota</taxon>
        <taxon>Sar</taxon>
        <taxon>Stramenopiles</taxon>
        <taxon>Oomycota</taxon>
        <taxon>Peronosporomycetes</taxon>
        <taxon>Peronosporales</taxon>
        <taxon>Peronosporaceae</taxon>
        <taxon>Phytophthora</taxon>
    </lineage>
</organism>
<evidence type="ECO:0000313" key="1">
    <source>
        <dbReference type="EMBL" id="KAK1929290.1"/>
    </source>
</evidence>
<proteinExistence type="predicted"/>
<dbReference type="EMBL" id="JASMQC010000050">
    <property type="protein sequence ID" value="KAK1929290.1"/>
    <property type="molecule type" value="Genomic_DNA"/>
</dbReference>
<evidence type="ECO:0000313" key="2">
    <source>
        <dbReference type="Proteomes" id="UP001259832"/>
    </source>
</evidence>
<dbReference type="Proteomes" id="UP001259832">
    <property type="component" value="Unassembled WGS sequence"/>
</dbReference>
<comment type="caution">
    <text evidence="1">The sequence shown here is derived from an EMBL/GenBank/DDBJ whole genome shotgun (WGS) entry which is preliminary data.</text>
</comment>
<gene>
    <name evidence="1" type="ORF">P3T76_015242</name>
</gene>